<reference evidence="9" key="1">
    <citation type="submission" date="2025-08" db="UniProtKB">
        <authorList>
            <consortium name="Ensembl"/>
        </authorList>
    </citation>
    <scope>IDENTIFICATION</scope>
</reference>
<dbReference type="Proteomes" id="UP000472274">
    <property type="component" value="Unplaced"/>
</dbReference>
<dbReference type="Gene3D" id="1.20.1050.10">
    <property type="match status" value="1"/>
</dbReference>
<evidence type="ECO:0000256" key="3">
    <source>
        <dbReference type="ARBA" id="ARBA00011738"/>
    </source>
</evidence>
<dbReference type="Ensembl" id="ENSTMTT00000017858.1">
    <property type="protein sequence ID" value="ENSTMTP00000017244.1"/>
    <property type="gene ID" value="ENSTMTG00000012655.1"/>
</dbReference>
<evidence type="ECO:0000259" key="8">
    <source>
        <dbReference type="PROSITE" id="PS50405"/>
    </source>
</evidence>
<dbReference type="InterPro" id="IPR004046">
    <property type="entry name" value="GST_C"/>
</dbReference>
<evidence type="ECO:0000256" key="7">
    <source>
        <dbReference type="ARBA" id="ARBA00047960"/>
    </source>
</evidence>
<dbReference type="Pfam" id="PF00043">
    <property type="entry name" value="GST_C"/>
    <property type="match status" value="1"/>
</dbReference>
<protein>
    <recommendedName>
        <fullName evidence="4">glutathione transferase</fullName>
        <ecNumber evidence="4">2.5.1.18</ecNumber>
    </recommendedName>
</protein>
<dbReference type="PANTHER" id="PTHR43917">
    <property type="match status" value="1"/>
</dbReference>
<evidence type="ECO:0000313" key="9">
    <source>
        <dbReference type="Ensembl" id="ENSTMTP00000017244.1"/>
    </source>
</evidence>
<dbReference type="InterPro" id="IPR036282">
    <property type="entry name" value="Glutathione-S-Trfase_C_sf"/>
</dbReference>
<keyword evidence="5" id="KW-0963">Cytoplasm</keyword>
<evidence type="ECO:0000313" key="10">
    <source>
        <dbReference type="Proteomes" id="UP000472274"/>
    </source>
</evidence>
<dbReference type="CDD" id="cd03183">
    <property type="entry name" value="GST_C_Theta"/>
    <property type="match status" value="1"/>
</dbReference>
<reference evidence="9" key="2">
    <citation type="submission" date="2025-09" db="UniProtKB">
        <authorList>
            <consortium name="Ensembl"/>
        </authorList>
    </citation>
    <scope>IDENTIFICATION</scope>
</reference>
<dbReference type="AlphaFoldDB" id="A0A674JCS8"/>
<feature type="domain" description="GST C-terminal" evidence="8">
    <location>
        <begin position="61"/>
        <end position="195"/>
    </location>
</feature>
<keyword evidence="6" id="KW-0808">Transferase</keyword>
<dbReference type="InterPro" id="IPR051369">
    <property type="entry name" value="GST_Theta"/>
</dbReference>
<dbReference type="GeneTree" id="ENSGT00940000163205"/>
<dbReference type="GO" id="GO:0006749">
    <property type="term" value="P:glutathione metabolic process"/>
    <property type="evidence" value="ECO:0007669"/>
    <property type="project" value="TreeGrafter"/>
</dbReference>
<evidence type="ECO:0000256" key="4">
    <source>
        <dbReference type="ARBA" id="ARBA00012452"/>
    </source>
</evidence>
<evidence type="ECO:0000256" key="5">
    <source>
        <dbReference type="ARBA" id="ARBA00022490"/>
    </source>
</evidence>
<accession>A0A674JCS8</accession>
<evidence type="ECO:0000256" key="2">
    <source>
        <dbReference type="ARBA" id="ARBA00009899"/>
    </source>
</evidence>
<dbReference type="InterPro" id="IPR010987">
    <property type="entry name" value="Glutathione-S-Trfase_C-like"/>
</dbReference>
<comment type="catalytic activity">
    <reaction evidence="7">
        <text>RX + glutathione = an S-substituted glutathione + a halide anion + H(+)</text>
        <dbReference type="Rhea" id="RHEA:16437"/>
        <dbReference type="ChEBI" id="CHEBI:15378"/>
        <dbReference type="ChEBI" id="CHEBI:16042"/>
        <dbReference type="ChEBI" id="CHEBI:17792"/>
        <dbReference type="ChEBI" id="CHEBI:57925"/>
        <dbReference type="ChEBI" id="CHEBI:90779"/>
        <dbReference type="EC" id="2.5.1.18"/>
    </reaction>
</comment>
<dbReference type="InterPro" id="IPR040077">
    <property type="entry name" value="GST_C_Theta"/>
</dbReference>
<dbReference type="PANTHER" id="PTHR43917:SF9">
    <property type="entry name" value="GLUTATHIONE S-TRANSFERASE THETA-1"/>
    <property type="match status" value="1"/>
</dbReference>
<keyword evidence="10" id="KW-1185">Reference proteome</keyword>
<comment type="subunit">
    <text evidence="3">Homodimer.</text>
</comment>
<dbReference type="InParanoid" id="A0A674JCS8"/>
<comment type="similarity">
    <text evidence="2">Belongs to the GST superfamily. Theta family.</text>
</comment>
<name>A0A674JCS8_9SAUR</name>
<dbReference type="SUPFAM" id="SSF47616">
    <property type="entry name" value="GST C-terminal domain-like"/>
    <property type="match status" value="1"/>
</dbReference>
<evidence type="ECO:0000256" key="6">
    <source>
        <dbReference type="ARBA" id="ARBA00022679"/>
    </source>
</evidence>
<dbReference type="PROSITE" id="PS50405">
    <property type="entry name" value="GST_CTER"/>
    <property type="match status" value="1"/>
</dbReference>
<dbReference type="GO" id="GO:0004364">
    <property type="term" value="F:glutathione transferase activity"/>
    <property type="evidence" value="ECO:0007669"/>
    <property type="project" value="UniProtKB-EC"/>
</dbReference>
<comment type="subcellular location">
    <subcellularLocation>
        <location evidence="1">Cytoplasm</location>
    </subcellularLocation>
</comment>
<proteinExistence type="inferred from homology"/>
<dbReference type="FunFam" id="1.20.1050.10:FF:000008">
    <property type="entry name" value="Glutathione S-transferase theta-1"/>
    <property type="match status" value="1"/>
</dbReference>
<organism evidence="9 10">
    <name type="scientific">Terrapene triunguis</name>
    <name type="common">Three-toed box turtle</name>
    <dbReference type="NCBI Taxonomy" id="2587831"/>
    <lineage>
        <taxon>Eukaryota</taxon>
        <taxon>Metazoa</taxon>
        <taxon>Chordata</taxon>
        <taxon>Craniata</taxon>
        <taxon>Vertebrata</taxon>
        <taxon>Euteleostomi</taxon>
        <taxon>Archelosauria</taxon>
        <taxon>Testudinata</taxon>
        <taxon>Testudines</taxon>
        <taxon>Cryptodira</taxon>
        <taxon>Durocryptodira</taxon>
        <taxon>Testudinoidea</taxon>
        <taxon>Emydidae</taxon>
        <taxon>Terrapene</taxon>
    </lineage>
</organism>
<dbReference type="EC" id="2.5.1.18" evidence="4"/>
<sequence length="205" mass="23712">MFAKKNNIPFDFKPVELLKGLNIQEFSHTNSLKKVPILKDGSLTLGERLELQHTSHWYPSDLQKRARVDEYRPWQHTTVRANASKMLWVKVSGLNIKSLQEALAELNSSLKKFTEKFLQDKPFIVGSEISLADLVAIREFMQPVGAGCDIFEGWPKLVTWHSQVEEAVGKELFQEVHEWILNAQDLRKVQIDPQMKEEMKPKMLK</sequence>
<dbReference type="GO" id="GO:0005737">
    <property type="term" value="C:cytoplasm"/>
    <property type="evidence" value="ECO:0007669"/>
    <property type="project" value="UniProtKB-SubCell"/>
</dbReference>
<evidence type="ECO:0000256" key="1">
    <source>
        <dbReference type="ARBA" id="ARBA00004496"/>
    </source>
</evidence>